<dbReference type="AlphaFoldDB" id="A0AAJ6DBI6"/>
<dbReference type="Gene3D" id="2.40.260.10">
    <property type="entry name" value="Sortase"/>
    <property type="match status" value="1"/>
</dbReference>
<gene>
    <name evidence="5" type="ORF">QDX21_08960</name>
</gene>
<dbReference type="GO" id="GO:0016787">
    <property type="term" value="F:hydrolase activity"/>
    <property type="evidence" value="ECO:0007669"/>
    <property type="project" value="UniProtKB-KW"/>
</dbReference>
<organism evidence="5 6">
    <name type="scientific">Auritidibacter ignavus</name>
    <dbReference type="NCBI Taxonomy" id="678932"/>
    <lineage>
        <taxon>Bacteria</taxon>
        <taxon>Bacillati</taxon>
        <taxon>Actinomycetota</taxon>
        <taxon>Actinomycetes</taxon>
        <taxon>Micrococcales</taxon>
        <taxon>Micrococcaceae</taxon>
        <taxon>Auritidibacter</taxon>
    </lineage>
</organism>
<sequence>MSTHATHPRRGGLPRPGRRFHDEVSGQPSGGYYHPGSYQKMRRSLRPAKPTVVSVLGELLVTAGVFLLLFVVWELYWTNLDANRQADAHQQQVIDDFQRNYDGMFTGDGPDPAVPAEVGDGAEAWGILYVPRLGSDWSSPVLDGVSPEVIDQGVLGRYPDSPRPGEEGNLAMAAHRQTHGSILWDMDQVVEGDRMYLQTANGWWVYEVKQNHIVLPTAIEVLDPNPLDPGGPASGQWLTITTCHPLYTTRERMVTHAEKVEFVPLADGPPEEIAEVAAENMPAGATTIDPDLEETMHELAPVTMENLYKKYHATQTQRETETAEAAAR</sequence>
<evidence type="ECO:0000256" key="3">
    <source>
        <dbReference type="SAM" id="MobiDB-lite"/>
    </source>
</evidence>
<dbReference type="InterPro" id="IPR005754">
    <property type="entry name" value="Sortase"/>
</dbReference>
<dbReference type="InterPro" id="IPR023365">
    <property type="entry name" value="Sortase_dom-sf"/>
</dbReference>
<protein>
    <submittedName>
        <fullName evidence="5">Class E sortase</fullName>
    </submittedName>
</protein>
<dbReference type="RefSeq" id="WP_279673393.1">
    <property type="nucleotide sequence ID" value="NZ_CP122562.1"/>
</dbReference>
<evidence type="ECO:0000313" key="6">
    <source>
        <dbReference type="Proteomes" id="UP001224674"/>
    </source>
</evidence>
<evidence type="ECO:0000256" key="2">
    <source>
        <dbReference type="PIRSR" id="PIRSR605754-1"/>
    </source>
</evidence>
<accession>A0AAJ6DBI6</accession>
<feature type="active site" description="Acyl-thioester intermediate" evidence="2">
    <location>
        <position position="243"/>
    </location>
</feature>
<dbReference type="InterPro" id="IPR053465">
    <property type="entry name" value="Sortase_Class_E"/>
</dbReference>
<evidence type="ECO:0000256" key="1">
    <source>
        <dbReference type="ARBA" id="ARBA00022801"/>
    </source>
</evidence>
<proteinExistence type="predicted"/>
<keyword evidence="1" id="KW-0378">Hydrolase</keyword>
<feature type="transmembrane region" description="Helical" evidence="4">
    <location>
        <begin position="51"/>
        <end position="73"/>
    </location>
</feature>
<name>A0AAJ6DBI6_9MICC</name>
<evidence type="ECO:0000313" key="5">
    <source>
        <dbReference type="EMBL" id="WGH92444.1"/>
    </source>
</evidence>
<reference evidence="5 6" key="1">
    <citation type="submission" date="2023-03" db="EMBL/GenBank/DDBJ databases">
        <title>Complete genome sequences of several Auritidibacter ignavus strains isolated from ear infections.</title>
        <authorList>
            <person name="Baehr T."/>
            <person name="Baumhoegger A.M."/>
        </authorList>
    </citation>
    <scope>NUCLEOTIDE SEQUENCE [LARGE SCALE GENOMIC DNA]</scope>
    <source>
        <strain evidence="5 6">BABAE-6</strain>
    </source>
</reference>
<evidence type="ECO:0000256" key="4">
    <source>
        <dbReference type="SAM" id="Phobius"/>
    </source>
</evidence>
<keyword evidence="6" id="KW-1185">Reference proteome</keyword>
<dbReference type="EMBL" id="CP122566">
    <property type="protein sequence ID" value="WGH92444.1"/>
    <property type="molecule type" value="Genomic_DNA"/>
</dbReference>
<dbReference type="Pfam" id="PF04203">
    <property type="entry name" value="Sortase"/>
    <property type="match status" value="1"/>
</dbReference>
<dbReference type="SUPFAM" id="SSF63817">
    <property type="entry name" value="Sortase"/>
    <property type="match status" value="1"/>
</dbReference>
<dbReference type="CDD" id="cd05830">
    <property type="entry name" value="Sortase_E"/>
    <property type="match status" value="1"/>
</dbReference>
<dbReference type="NCBIfam" id="NF033747">
    <property type="entry name" value="class_E_sortase"/>
    <property type="match status" value="1"/>
</dbReference>
<dbReference type="NCBIfam" id="TIGR01076">
    <property type="entry name" value="sortase_fam"/>
    <property type="match status" value="1"/>
</dbReference>
<keyword evidence="4" id="KW-0812">Transmembrane</keyword>
<keyword evidence="4" id="KW-1133">Transmembrane helix</keyword>
<feature type="region of interest" description="Disordered" evidence="3">
    <location>
        <begin position="1"/>
        <end position="37"/>
    </location>
</feature>
<dbReference type="InterPro" id="IPR042003">
    <property type="entry name" value="Sortase_E"/>
</dbReference>
<keyword evidence="4" id="KW-0472">Membrane</keyword>
<feature type="compositionally biased region" description="Basic residues" evidence="3">
    <location>
        <begin position="1"/>
        <end position="18"/>
    </location>
</feature>
<dbReference type="Proteomes" id="UP001224674">
    <property type="component" value="Chromosome"/>
</dbReference>
<feature type="active site" description="Proton donor/acceptor" evidence="2">
    <location>
        <position position="175"/>
    </location>
</feature>